<gene>
    <name evidence="1" type="ORF">Ga0061065_11829</name>
</gene>
<dbReference type="Proteomes" id="UP000182769">
    <property type="component" value="Unassembled WGS sequence"/>
</dbReference>
<dbReference type="InterPro" id="IPR027417">
    <property type="entry name" value="P-loop_NTPase"/>
</dbReference>
<organism evidence="1 2">
    <name type="scientific">Marinomonas fungiae</name>
    <dbReference type="NCBI Taxonomy" id="1137284"/>
    <lineage>
        <taxon>Bacteria</taxon>
        <taxon>Pseudomonadati</taxon>
        <taxon>Pseudomonadota</taxon>
        <taxon>Gammaproteobacteria</taxon>
        <taxon>Oceanospirillales</taxon>
        <taxon>Oceanospirillaceae</taxon>
        <taxon>Marinomonas</taxon>
    </lineage>
</organism>
<dbReference type="EMBL" id="CYHG01000018">
    <property type="protein sequence ID" value="CUB06466.1"/>
    <property type="molecule type" value="Genomic_DNA"/>
</dbReference>
<evidence type="ECO:0008006" key="3">
    <source>
        <dbReference type="Google" id="ProtNLM"/>
    </source>
</evidence>
<dbReference type="Gene3D" id="3.40.50.300">
    <property type="entry name" value="P-loop containing nucleotide triphosphate hydrolases"/>
    <property type="match status" value="1"/>
</dbReference>
<reference evidence="2" key="1">
    <citation type="submission" date="2015-08" db="EMBL/GenBank/DDBJ databases">
        <authorList>
            <person name="Varghese N."/>
        </authorList>
    </citation>
    <scope>NUCLEOTIDE SEQUENCE [LARGE SCALE GENOMIC DNA]</scope>
    <source>
        <strain evidence="2">JCM 18476</strain>
    </source>
</reference>
<proteinExistence type="predicted"/>
<sequence length="164" mass="18488">MRETLIKSEQKYADQTISEIELIFHIYSGRLIQNYQRGLGLFIESKEGKQLRFLTAEKSDHDAVMSMSTGQISALGLAFFLSLNKVYANVPLILIDDPSQSLDEVNIASLTDLLRCELNHCQLIVSSHEEDISAYMRYRFSRAGLSTSSLNMQRLAQQGLNHGS</sequence>
<name>A0A0K6ITM2_9GAMM</name>
<accession>A0A0K6ITM2</accession>
<keyword evidence="2" id="KW-1185">Reference proteome</keyword>
<evidence type="ECO:0000313" key="1">
    <source>
        <dbReference type="EMBL" id="CUB06466.1"/>
    </source>
</evidence>
<dbReference type="AlphaFoldDB" id="A0A0K6ITM2"/>
<dbReference type="SUPFAM" id="SSF52540">
    <property type="entry name" value="P-loop containing nucleoside triphosphate hydrolases"/>
    <property type="match status" value="1"/>
</dbReference>
<dbReference type="STRING" id="1137284.GCA_001418205_03597"/>
<evidence type="ECO:0000313" key="2">
    <source>
        <dbReference type="Proteomes" id="UP000182769"/>
    </source>
</evidence>
<protein>
    <recommendedName>
        <fullName evidence="3">AAA domain</fullName>
    </recommendedName>
</protein>